<dbReference type="InterPro" id="IPR039422">
    <property type="entry name" value="MarR/SlyA-like"/>
</dbReference>
<dbReference type="PROSITE" id="PS50995">
    <property type="entry name" value="HTH_MARR_2"/>
    <property type="match status" value="1"/>
</dbReference>
<dbReference type="Gene3D" id="1.10.10.10">
    <property type="entry name" value="Winged helix-like DNA-binding domain superfamily/Winged helix DNA-binding domain"/>
    <property type="match status" value="1"/>
</dbReference>
<dbReference type="EMBL" id="CP046171">
    <property type="protein sequence ID" value="QIS05235.1"/>
    <property type="molecule type" value="Genomic_DNA"/>
</dbReference>
<evidence type="ECO:0000313" key="3">
    <source>
        <dbReference type="Proteomes" id="UP000501705"/>
    </source>
</evidence>
<accession>A0A6G9XWE2</accession>
<dbReference type="Proteomes" id="UP000501705">
    <property type="component" value="Chromosome"/>
</dbReference>
<dbReference type="Pfam" id="PF01047">
    <property type="entry name" value="MarR"/>
    <property type="match status" value="1"/>
</dbReference>
<name>A0A6G9XWE2_NOCBR</name>
<protein>
    <submittedName>
        <fullName evidence="2">MarR family transcriptional regulator</fullName>
    </submittedName>
</protein>
<evidence type="ECO:0000259" key="1">
    <source>
        <dbReference type="PROSITE" id="PS50995"/>
    </source>
</evidence>
<dbReference type="InterPro" id="IPR000835">
    <property type="entry name" value="HTH_MarR-typ"/>
</dbReference>
<gene>
    <name evidence="2" type="ORF">F5X71_25570</name>
</gene>
<sequence length="162" mass="17846">MPDKPSAPRLPNRAEITEMIGYLPLIANFFDKARADMPAAYQDSFATHGLTARHGAVCVQLVPEQALSVSELAGRMGLALSTVSELVGDLDRAGWVSRQPDPANRRRTLVALLPQWREHMETFVARRAEPLLAAIATLTAEQRAGFAAGLQAWAHEIRHWRA</sequence>
<dbReference type="AlphaFoldDB" id="A0A6G9XWE2"/>
<dbReference type="PANTHER" id="PTHR33164:SF43">
    <property type="entry name" value="HTH-TYPE TRANSCRIPTIONAL REPRESSOR YETL"/>
    <property type="match status" value="1"/>
</dbReference>
<dbReference type="SUPFAM" id="SSF46785">
    <property type="entry name" value="Winged helix' DNA-binding domain"/>
    <property type="match status" value="1"/>
</dbReference>
<dbReference type="SMART" id="SM00347">
    <property type="entry name" value="HTH_MARR"/>
    <property type="match status" value="1"/>
</dbReference>
<reference evidence="2 3" key="1">
    <citation type="journal article" date="2019" name="ACS Chem. Biol.">
        <title>Identification and Mobilization of a Cryptic Antibiotic Biosynthesis Gene Locus from a Human-Pathogenic Nocardia Isolate.</title>
        <authorList>
            <person name="Herisse M."/>
            <person name="Ishida K."/>
            <person name="Porter J.L."/>
            <person name="Howden B."/>
            <person name="Hertweck C."/>
            <person name="Stinear T.P."/>
            <person name="Pidot S.J."/>
        </authorList>
    </citation>
    <scope>NUCLEOTIDE SEQUENCE [LARGE SCALE GENOMIC DNA]</scope>
    <source>
        <strain evidence="2 3">AUSMDU00024985</strain>
    </source>
</reference>
<organism evidence="2 3">
    <name type="scientific">Nocardia brasiliensis</name>
    <dbReference type="NCBI Taxonomy" id="37326"/>
    <lineage>
        <taxon>Bacteria</taxon>
        <taxon>Bacillati</taxon>
        <taxon>Actinomycetota</taxon>
        <taxon>Actinomycetes</taxon>
        <taxon>Mycobacteriales</taxon>
        <taxon>Nocardiaceae</taxon>
        <taxon>Nocardia</taxon>
    </lineage>
</organism>
<dbReference type="InterPro" id="IPR036388">
    <property type="entry name" value="WH-like_DNA-bd_sf"/>
</dbReference>
<evidence type="ECO:0000313" key="2">
    <source>
        <dbReference type="EMBL" id="QIS05235.1"/>
    </source>
</evidence>
<dbReference type="InterPro" id="IPR036390">
    <property type="entry name" value="WH_DNA-bd_sf"/>
</dbReference>
<proteinExistence type="predicted"/>
<dbReference type="PANTHER" id="PTHR33164">
    <property type="entry name" value="TRANSCRIPTIONAL REGULATOR, MARR FAMILY"/>
    <property type="match status" value="1"/>
</dbReference>
<dbReference type="GO" id="GO:0006950">
    <property type="term" value="P:response to stress"/>
    <property type="evidence" value="ECO:0007669"/>
    <property type="project" value="TreeGrafter"/>
</dbReference>
<dbReference type="GO" id="GO:0003700">
    <property type="term" value="F:DNA-binding transcription factor activity"/>
    <property type="evidence" value="ECO:0007669"/>
    <property type="project" value="InterPro"/>
</dbReference>
<feature type="domain" description="HTH marR-type" evidence="1">
    <location>
        <begin position="16"/>
        <end position="155"/>
    </location>
</feature>
<dbReference type="RefSeq" id="WP_167464323.1">
    <property type="nucleotide sequence ID" value="NZ_CP046171.1"/>
</dbReference>